<organism evidence="1 2">
    <name type="scientific">Caballeronia hypogeia</name>
    <dbReference type="NCBI Taxonomy" id="1777140"/>
    <lineage>
        <taxon>Bacteria</taxon>
        <taxon>Pseudomonadati</taxon>
        <taxon>Pseudomonadota</taxon>
        <taxon>Betaproteobacteria</taxon>
        <taxon>Burkholderiales</taxon>
        <taxon>Burkholderiaceae</taxon>
        <taxon>Caballeronia</taxon>
    </lineage>
</organism>
<dbReference type="Proteomes" id="UP000054851">
    <property type="component" value="Unassembled WGS sequence"/>
</dbReference>
<evidence type="ECO:0000313" key="1">
    <source>
        <dbReference type="EMBL" id="SAK45175.1"/>
    </source>
</evidence>
<sequence length="92" mass="10086">MIPALLETIGALSLLVSVVAKVALLRVALDEDSEADAPVRHACAACCRQKQRSGDAGRLHEVHHRERRARCVAGRVDHALRKPQSTRTRSRA</sequence>
<dbReference type="AlphaFoldDB" id="A0A157ZI52"/>
<comment type="caution">
    <text evidence="1">The sequence shown here is derived from an EMBL/GenBank/DDBJ whole genome shotgun (WGS) entry which is preliminary data.</text>
</comment>
<evidence type="ECO:0000313" key="2">
    <source>
        <dbReference type="Proteomes" id="UP000054851"/>
    </source>
</evidence>
<protein>
    <submittedName>
        <fullName evidence="1">Uncharacterized protein</fullName>
    </submittedName>
</protein>
<name>A0A157ZI52_9BURK</name>
<keyword evidence="2" id="KW-1185">Reference proteome</keyword>
<reference evidence="1" key="1">
    <citation type="submission" date="2016-01" db="EMBL/GenBank/DDBJ databases">
        <authorList>
            <person name="Peeters C."/>
        </authorList>
    </citation>
    <scope>NUCLEOTIDE SEQUENCE</scope>
    <source>
        <strain evidence="1">LMG 29322</strain>
    </source>
</reference>
<gene>
    <name evidence="1" type="ORF">AWB79_00949</name>
</gene>
<proteinExistence type="predicted"/>
<accession>A0A157ZI52</accession>
<dbReference type="EMBL" id="FCOA02000002">
    <property type="protein sequence ID" value="SAK45175.1"/>
    <property type="molecule type" value="Genomic_DNA"/>
</dbReference>
<dbReference type="STRING" id="1777140.AWB79_00949"/>